<keyword evidence="1" id="KW-1133">Transmembrane helix</keyword>
<feature type="transmembrane region" description="Helical" evidence="1">
    <location>
        <begin position="6"/>
        <end position="27"/>
    </location>
</feature>
<keyword evidence="3" id="KW-1185">Reference proteome</keyword>
<evidence type="ECO:0000313" key="2">
    <source>
        <dbReference type="EMBL" id="NVY96616.1"/>
    </source>
</evidence>
<reference evidence="2 3" key="1">
    <citation type="submission" date="2020-06" db="EMBL/GenBank/DDBJ databases">
        <authorList>
            <person name="Kang J."/>
        </authorList>
    </citation>
    <scope>NUCLEOTIDE SEQUENCE [LARGE SCALE GENOMIC DNA]</scope>
    <source>
        <strain evidence="2 3">DCY120</strain>
    </source>
</reference>
<organism evidence="2 3">
    <name type="scientific">Bombilactobacillus apium</name>
    <dbReference type="NCBI Taxonomy" id="2675299"/>
    <lineage>
        <taxon>Bacteria</taxon>
        <taxon>Bacillati</taxon>
        <taxon>Bacillota</taxon>
        <taxon>Bacilli</taxon>
        <taxon>Lactobacillales</taxon>
        <taxon>Lactobacillaceae</taxon>
        <taxon>Bombilactobacillus</taxon>
    </lineage>
</organism>
<dbReference type="AlphaFoldDB" id="A0A850RBC5"/>
<evidence type="ECO:0000256" key="1">
    <source>
        <dbReference type="SAM" id="Phobius"/>
    </source>
</evidence>
<sequence length="151" mass="17297">MLIWLIVAALILFILLIGASLIIISLINKNVLSKISSEQLQFKMDAKGYPRIIHNLRIIRRVFLAIYIGGWIICYLTKYWLGLPLLFAGMGIYLIIFSLYVIGVCQKETQQVRRQSWARKIIILLQVIIFLIALSGSVFSFGTAYLIYENV</sequence>
<dbReference type="Proteomes" id="UP000563523">
    <property type="component" value="Unassembled WGS sequence"/>
</dbReference>
<keyword evidence="1" id="KW-0472">Membrane</keyword>
<proteinExistence type="predicted"/>
<evidence type="ECO:0000313" key="3">
    <source>
        <dbReference type="Proteomes" id="UP000563523"/>
    </source>
</evidence>
<protein>
    <submittedName>
        <fullName evidence="2">Uncharacterized protein</fullName>
    </submittedName>
</protein>
<dbReference type="RefSeq" id="WP_176942775.1">
    <property type="nucleotide sequence ID" value="NZ_JABZEC010000004.1"/>
</dbReference>
<feature type="transmembrane region" description="Helical" evidence="1">
    <location>
        <begin position="123"/>
        <end position="148"/>
    </location>
</feature>
<feature type="transmembrane region" description="Helical" evidence="1">
    <location>
        <begin position="58"/>
        <end position="78"/>
    </location>
</feature>
<keyword evidence="1" id="KW-0812">Transmembrane</keyword>
<comment type="caution">
    <text evidence="2">The sequence shown here is derived from an EMBL/GenBank/DDBJ whole genome shotgun (WGS) entry which is preliminary data.</text>
</comment>
<accession>A0A850RBC5</accession>
<dbReference type="EMBL" id="JABZEC010000004">
    <property type="protein sequence ID" value="NVY96616.1"/>
    <property type="molecule type" value="Genomic_DNA"/>
</dbReference>
<feature type="transmembrane region" description="Helical" evidence="1">
    <location>
        <begin position="84"/>
        <end position="102"/>
    </location>
</feature>
<gene>
    <name evidence="2" type="ORF">HU830_05500</name>
</gene>
<name>A0A850RBC5_9LACO</name>